<dbReference type="InterPro" id="IPR019812">
    <property type="entry name" value="Hydgase_assmbl_chp_CS"/>
</dbReference>
<name>A0A7V5PQD3_CALAY</name>
<dbReference type="PRINTS" id="PR00445">
    <property type="entry name" value="HUPFHYPC"/>
</dbReference>
<dbReference type="EMBL" id="DROD01000570">
    <property type="protein sequence ID" value="HHJ53298.1"/>
    <property type="molecule type" value="Genomic_DNA"/>
</dbReference>
<reference evidence="2" key="1">
    <citation type="journal article" date="2020" name="mSystems">
        <title>Genome- and Community-Level Interaction Insights into Carbon Utilization and Element Cycling Functions of Hydrothermarchaeota in Hydrothermal Sediment.</title>
        <authorList>
            <person name="Zhou Z."/>
            <person name="Liu Y."/>
            <person name="Xu W."/>
            <person name="Pan J."/>
            <person name="Luo Z.H."/>
            <person name="Li M."/>
        </authorList>
    </citation>
    <scope>NUCLEOTIDE SEQUENCE [LARGE SCALE GENOMIC DNA]</scope>
    <source>
        <strain evidence="2">HyVt-527</strain>
    </source>
</reference>
<gene>
    <name evidence="2" type="ORF">ENJ89_08910</name>
</gene>
<accession>A0A7V5PQD3</accession>
<dbReference type="PANTHER" id="PTHR35177:SF2">
    <property type="entry name" value="HYDROGENASE MATURATION FACTOR HYBG"/>
    <property type="match status" value="1"/>
</dbReference>
<organism evidence="2">
    <name type="scientific">Caldithrix abyssi</name>
    <dbReference type="NCBI Taxonomy" id="187145"/>
    <lineage>
        <taxon>Bacteria</taxon>
        <taxon>Pseudomonadati</taxon>
        <taxon>Calditrichota</taxon>
        <taxon>Calditrichia</taxon>
        <taxon>Calditrichales</taxon>
        <taxon>Calditrichaceae</taxon>
        <taxon>Caldithrix</taxon>
    </lineage>
</organism>
<dbReference type="InterPro" id="IPR001109">
    <property type="entry name" value="Hydrogenase_HupF/HypC"/>
</dbReference>
<comment type="similarity">
    <text evidence="1">Belongs to the HupF/HypC family.</text>
</comment>
<dbReference type="GO" id="GO:0051604">
    <property type="term" value="P:protein maturation"/>
    <property type="evidence" value="ECO:0007669"/>
    <property type="project" value="TreeGrafter"/>
</dbReference>
<dbReference type="PROSITE" id="PS01097">
    <property type="entry name" value="HUPF_HYPC"/>
    <property type="match status" value="1"/>
</dbReference>
<evidence type="ECO:0000256" key="1">
    <source>
        <dbReference type="ARBA" id="ARBA00006018"/>
    </source>
</evidence>
<sequence length="97" mass="10875">MCLAIPGKIIEIYDENGLIMGKIDYSGTVNRACLAYVPEAQVGDYVIVHAGFAISLLNEQEAQKSLEAWDDVIDKLKEEGYQVESEPLSEKRKKEKK</sequence>
<dbReference type="GO" id="GO:0005506">
    <property type="term" value="F:iron ion binding"/>
    <property type="evidence" value="ECO:0007669"/>
    <property type="project" value="TreeGrafter"/>
</dbReference>
<dbReference type="Gene3D" id="2.30.30.140">
    <property type="match status" value="1"/>
</dbReference>
<dbReference type="PANTHER" id="PTHR35177">
    <property type="entry name" value="HYDROGENASE MATURATION FACTOR HYBG"/>
    <property type="match status" value="1"/>
</dbReference>
<dbReference type="SUPFAM" id="SSF159127">
    <property type="entry name" value="HupF/HypC-like"/>
    <property type="match status" value="1"/>
</dbReference>
<dbReference type="AlphaFoldDB" id="A0A7V5PQD3"/>
<protein>
    <submittedName>
        <fullName evidence="2">HypC/HybG/HupF family hydrogenase formation chaperone</fullName>
    </submittedName>
</protein>
<dbReference type="GO" id="GO:1902670">
    <property type="term" value="F:carbon dioxide binding"/>
    <property type="evidence" value="ECO:0007669"/>
    <property type="project" value="TreeGrafter"/>
</dbReference>
<comment type="caution">
    <text evidence="2">The sequence shown here is derived from an EMBL/GenBank/DDBJ whole genome shotgun (WGS) entry which is preliminary data.</text>
</comment>
<dbReference type="Pfam" id="PF01455">
    <property type="entry name" value="HupF_HypC"/>
    <property type="match status" value="1"/>
</dbReference>
<dbReference type="NCBIfam" id="TIGR00074">
    <property type="entry name" value="hypC_hupF"/>
    <property type="match status" value="1"/>
</dbReference>
<dbReference type="Proteomes" id="UP000886124">
    <property type="component" value="Unassembled WGS sequence"/>
</dbReference>
<proteinExistence type="inferred from homology"/>
<evidence type="ECO:0000313" key="2">
    <source>
        <dbReference type="EMBL" id="HHJ53298.1"/>
    </source>
</evidence>